<evidence type="ECO:0000313" key="1">
    <source>
        <dbReference type="EMBL" id="MDQ9295978.1"/>
    </source>
</evidence>
<gene>
    <name evidence="2" type="ORF">C4A13_00320</name>
    <name evidence="1" type="ORF">KJE03_21350</name>
</gene>
<evidence type="ECO:0000313" key="3">
    <source>
        <dbReference type="Proteomes" id="UP000254454"/>
    </source>
</evidence>
<dbReference type="InterPro" id="IPR032568">
    <property type="entry name" value="DUF4926"/>
</dbReference>
<dbReference type="Proteomes" id="UP001235723">
    <property type="component" value="Unassembled WGS sequence"/>
</dbReference>
<accession>A0A370UZY3</accession>
<keyword evidence="4" id="KW-1185">Reference proteome</keyword>
<dbReference type="EMBL" id="QONO01000297">
    <property type="protein sequence ID" value="RDR20297.1"/>
    <property type="molecule type" value="Genomic_DNA"/>
</dbReference>
<dbReference type="Proteomes" id="UP000254454">
    <property type="component" value="Unassembled WGS sequence"/>
</dbReference>
<reference evidence="2 3" key="1">
    <citation type="submission" date="2018-06" db="EMBL/GenBank/DDBJ databases">
        <title>Recombination Drives Gene Content and Phenotype Evolution in Wild Type E. coli Strains.</title>
        <authorList>
            <person name="Field C.M."/>
            <person name="Silander O.K."/>
            <person name="Van Nimwegen E."/>
        </authorList>
    </citation>
    <scope>NUCLEOTIDE SEQUENCE [LARGE SCALE GENOMIC DNA]</scope>
    <source>
        <strain evidence="2 3">SC344</strain>
    </source>
</reference>
<dbReference type="RefSeq" id="WP_061090632.1">
    <property type="nucleotide sequence ID" value="NZ_CP072689.1"/>
</dbReference>
<evidence type="ECO:0000313" key="4">
    <source>
        <dbReference type="Proteomes" id="UP001235723"/>
    </source>
</evidence>
<organism evidence="2 3">
    <name type="scientific">Escherichia marmotae</name>
    <dbReference type="NCBI Taxonomy" id="1499973"/>
    <lineage>
        <taxon>Bacteria</taxon>
        <taxon>Pseudomonadati</taxon>
        <taxon>Pseudomonadota</taxon>
        <taxon>Gammaproteobacteria</taxon>
        <taxon>Enterobacterales</taxon>
        <taxon>Enterobacteriaceae</taxon>
        <taxon>Escherichia</taxon>
    </lineage>
</organism>
<name>A0A370UZY3_9ESCH</name>
<protein>
    <submittedName>
        <fullName evidence="1">DUF4926 domain-containing protein</fullName>
    </submittedName>
</protein>
<dbReference type="EMBL" id="JAHCRT010000024">
    <property type="protein sequence ID" value="MDQ9295978.1"/>
    <property type="molecule type" value="Genomic_DNA"/>
</dbReference>
<sequence>MIINDTVELLVDIPCKNLKIGSIGVIVELLNDKKGNLYEVEFCNQNGETLTTVALSEKQIKKYLHHSNKT</sequence>
<dbReference type="Pfam" id="PF16277">
    <property type="entry name" value="DUF4926"/>
    <property type="match status" value="1"/>
</dbReference>
<comment type="caution">
    <text evidence="2">The sequence shown here is derived from an EMBL/GenBank/DDBJ whole genome shotgun (WGS) entry which is preliminary data.</text>
</comment>
<dbReference type="GeneID" id="86945171"/>
<reference evidence="1 4" key="2">
    <citation type="submission" date="2021-05" db="EMBL/GenBank/DDBJ databases">
        <title>Genome sequence of E. marmotae isolates.</title>
        <authorList>
            <person name="Binsker U."/>
            <person name="Hammerl J.A."/>
        </authorList>
    </citation>
    <scope>NUCLEOTIDE SEQUENCE [LARGE SCALE GENOMIC DNA]</scope>
    <source>
        <strain evidence="1 4">21-MO00586</strain>
    </source>
</reference>
<proteinExistence type="predicted"/>
<dbReference type="AlphaFoldDB" id="A0A370UZY3"/>
<evidence type="ECO:0000313" key="2">
    <source>
        <dbReference type="EMBL" id="RDR20297.1"/>
    </source>
</evidence>